<dbReference type="InParanoid" id="J9DVI3"/>
<evidence type="ECO:0000256" key="1">
    <source>
        <dbReference type="SAM" id="SignalP"/>
    </source>
</evidence>
<gene>
    <name evidence="2" type="ORF">EDEG_00655</name>
</gene>
<evidence type="ECO:0000313" key="3">
    <source>
        <dbReference type="Proteomes" id="UP000003163"/>
    </source>
</evidence>
<protein>
    <recommendedName>
        <fullName evidence="4">Cysteine-rich transmembrane CYSTM domain-containing protein</fullName>
    </recommendedName>
</protein>
<dbReference type="PROSITE" id="PS51257">
    <property type="entry name" value="PROKAR_LIPOPROTEIN"/>
    <property type="match status" value="1"/>
</dbReference>
<accession>J9DVI3</accession>
<keyword evidence="1" id="KW-0732">Signal</keyword>
<keyword evidence="3" id="KW-1185">Reference proteome</keyword>
<dbReference type="HOGENOM" id="CLU_2183881_0_0_1"/>
<dbReference type="VEuPathDB" id="MicrosporidiaDB:EDEG_00655"/>
<dbReference type="Proteomes" id="UP000003163">
    <property type="component" value="Unassembled WGS sequence"/>
</dbReference>
<reference evidence="3" key="2">
    <citation type="submission" date="2015-07" db="EMBL/GenBank/DDBJ databases">
        <title>Contrasting host-pathogen interactions and genome evolution in two generalist and specialist microsporidian pathogens of mosquitoes.</title>
        <authorList>
            <consortium name="The Broad Institute Genomics Platform"/>
            <consortium name="The Broad Institute Genome Sequencing Center for Infectious Disease"/>
            <person name="Cuomo C.A."/>
            <person name="Sanscrainte N.D."/>
            <person name="Goldberg J.M."/>
            <person name="Heiman D."/>
            <person name="Young S."/>
            <person name="Zeng Q."/>
            <person name="Becnel J.J."/>
            <person name="Birren B.W."/>
        </authorList>
    </citation>
    <scope>NUCLEOTIDE SEQUENCE [LARGE SCALE GENOMIC DNA]</scope>
    <source>
        <strain evidence="3">USNM 41457</strain>
    </source>
</reference>
<evidence type="ECO:0000313" key="2">
    <source>
        <dbReference type="EMBL" id="EJW05297.1"/>
    </source>
</evidence>
<dbReference type="EMBL" id="AFBI03000007">
    <property type="protein sequence ID" value="EJW05297.1"/>
    <property type="molecule type" value="Genomic_DNA"/>
</dbReference>
<reference evidence="2 3" key="1">
    <citation type="submission" date="2011-08" db="EMBL/GenBank/DDBJ databases">
        <authorList>
            <person name="Liu Z.J."/>
            <person name="Shi F.L."/>
            <person name="Lu J.Q."/>
            <person name="Li M."/>
            <person name="Wang Z.L."/>
        </authorList>
    </citation>
    <scope>NUCLEOTIDE SEQUENCE [LARGE SCALE GENOMIC DNA]</scope>
    <source>
        <strain evidence="2 3">USNM 41457</strain>
    </source>
</reference>
<name>J9DVI3_EDHAE</name>
<dbReference type="AlphaFoldDB" id="J9DVI3"/>
<organism evidence="2 3">
    <name type="scientific">Edhazardia aedis (strain USNM 41457)</name>
    <name type="common">Microsporidian parasite</name>
    <dbReference type="NCBI Taxonomy" id="1003232"/>
    <lineage>
        <taxon>Eukaryota</taxon>
        <taxon>Fungi</taxon>
        <taxon>Fungi incertae sedis</taxon>
        <taxon>Microsporidia</taxon>
        <taxon>Edhazardia</taxon>
    </lineage>
</organism>
<feature type="signal peptide" evidence="1">
    <location>
        <begin position="1"/>
        <end position="21"/>
    </location>
</feature>
<comment type="caution">
    <text evidence="2">The sequence shown here is derived from an EMBL/GenBank/DDBJ whole genome shotgun (WGS) entry which is preliminary data.</text>
</comment>
<feature type="chain" id="PRO_5003823103" description="Cysteine-rich transmembrane CYSTM domain-containing protein" evidence="1">
    <location>
        <begin position="22"/>
        <end position="109"/>
    </location>
</feature>
<evidence type="ECO:0008006" key="4">
    <source>
        <dbReference type="Google" id="ProtNLM"/>
    </source>
</evidence>
<proteinExistence type="predicted"/>
<sequence length="109" mass="11083">MRSSIKNIIVMFLAYISFINAQCCGGCCCGGCGCPSCQGMRPPCCGGCGCGCPSCQGSQQPQQQQPQCQCGCPGCPGGCSCCQGGFPQPPMPQNPSQAPPNNLSPPQAK</sequence>